<proteinExistence type="predicted"/>
<organism evidence="1 2">
    <name type="scientific">Rubellimicrobium aerolatum</name>
    <dbReference type="NCBI Taxonomy" id="490979"/>
    <lineage>
        <taxon>Bacteria</taxon>
        <taxon>Pseudomonadati</taxon>
        <taxon>Pseudomonadota</taxon>
        <taxon>Alphaproteobacteria</taxon>
        <taxon>Rhodobacterales</taxon>
        <taxon>Roseobacteraceae</taxon>
        <taxon>Rubellimicrobium</taxon>
    </lineage>
</organism>
<dbReference type="EMBL" id="JBHSNA010000028">
    <property type="protein sequence ID" value="MFC5568177.1"/>
    <property type="molecule type" value="Genomic_DNA"/>
</dbReference>
<gene>
    <name evidence="1" type="ORF">ACFPOC_17360</name>
</gene>
<keyword evidence="2" id="KW-1185">Reference proteome</keyword>
<protein>
    <submittedName>
        <fullName evidence="1">Uncharacterized protein</fullName>
    </submittedName>
</protein>
<dbReference type="RefSeq" id="WP_209843157.1">
    <property type="nucleotide sequence ID" value="NZ_JAGGJP010000024.1"/>
</dbReference>
<accession>A0ABW0SGN4</accession>
<name>A0ABW0SGN4_9RHOB</name>
<dbReference type="Proteomes" id="UP001596056">
    <property type="component" value="Unassembled WGS sequence"/>
</dbReference>
<reference evidence="2" key="1">
    <citation type="journal article" date="2019" name="Int. J. Syst. Evol. Microbiol.">
        <title>The Global Catalogue of Microorganisms (GCM) 10K type strain sequencing project: providing services to taxonomists for standard genome sequencing and annotation.</title>
        <authorList>
            <consortium name="The Broad Institute Genomics Platform"/>
            <consortium name="The Broad Institute Genome Sequencing Center for Infectious Disease"/>
            <person name="Wu L."/>
            <person name="Ma J."/>
        </authorList>
    </citation>
    <scope>NUCLEOTIDE SEQUENCE [LARGE SCALE GENOMIC DNA]</scope>
    <source>
        <strain evidence="2">KACC 11588</strain>
    </source>
</reference>
<evidence type="ECO:0000313" key="2">
    <source>
        <dbReference type="Proteomes" id="UP001596056"/>
    </source>
</evidence>
<comment type="caution">
    <text evidence="1">The sequence shown here is derived from an EMBL/GenBank/DDBJ whole genome shotgun (WGS) entry which is preliminary data.</text>
</comment>
<sequence length="121" mass="13227">MKIYESSKFHYARRQYRAEVGGFTVLRLTYGRDGGAIKTATAKDDSGTPVYPDQESLILAMEAALEKIEGLGSAMVLRVDSSNRVFGEFTGTGREEDFLCLLGQLAAEIGVMLELEVKQAA</sequence>
<evidence type="ECO:0000313" key="1">
    <source>
        <dbReference type="EMBL" id="MFC5568177.1"/>
    </source>
</evidence>